<dbReference type="Gene3D" id="2.10.50.10">
    <property type="entry name" value="Tumor Necrosis Factor Receptor, subunit A, domain 2"/>
    <property type="match status" value="1"/>
</dbReference>
<feature type="transmembrane region" description="Helical" evidence="1">
    <location>
        <begin position="209"/>
        <end position="227"/>
    </location>
</feature>
<keyword evidence="1" id="KW-0472">Membrane</keyword>
<sequence>MFRYSKDNGYKIKCITCPENHYRTKTNTTCYHCPEGFYSAPGSAECKKANANSSNVHTLCNEGTIVGSNKFGYHLASCIKCQSLNVKSYMPYKNNHDACMTCPAGSVVNLRGTECTVCPAGHFEKDNKCIKCSSGTYADKEGMTECRACNNRNALAYSSIGGTNCEDSIFHDFAKKFNNNIVNLDIILKPIVFGAHSSAAYLLNNEREIAAFTPIIMSAAVITGIFFNA</sequence>
<dbReference type="EMBL" id="MN740460">
    <property type="protein sequence ID" value="QHU27662.1"/>
    <property type="molecule type" value="Genomic_DNA"/>
</dbReference>
<dbReference type="PANTHER" id="PTHR46967:SF1">
    <property type="entry name" value="KERATIN-ASSOCIATED PROTEIN 16-1-LIKE"/>
    <property type="match status" value="1"/>
</dbReference>
<keyword evidence="1" id="KW-0812">Transmembrane</keyword>
<evidence type="ECO:0008006" key="3">
    <source>
        <dbReference type="Google" id="ProtNLM"/>
    </source>
</evidence>
<dbReference type="AlphaFoldDB" id="A0A6C0LEM7"/>
<dbReference type="InterPro" id="IPR009030">
    <property type="entry name" value="Growth_fac_rcpt_cys_sf"/>
</dbReference>
<evidence type="ECO:0000313" key="2">
    <source>
        <dbReference type="EMBL" id="QHU27662.1"/>
    </source>
</evidence>
<accession>A0A6C0LEM7</accession>
<dbReference type="SMART" id="SM01411">
    <property type="entry name" value="Ephrin_rec_like"/>
    <property type="match status" value="2"/>
</dbReference>
<protein>
    <recommendedName>
        <fullName evidence="3">Tyrosine-protein kinase ephrin type A/B receptor-like domain-containing protein</fullName>
    </recommendedName>
</protein>
<dbReference type="PANTHER" id="PTHR46967">
    <property type="entry name" value="INSULIN-LIKE GROWTH FACTOR BINDING PROTEIN,N-TERMINAL"/>
    <property type="match status" value="1"/>
</dbReference>
<dbReference type="SUPFAM" id="SSF57184">
    <property type="entry name" value="Growth factor receptor domain"/>
    <property type="match status" value="1"/>
</dbReference>
<reference evidence="2" key="1">
    <citation type="journal article" date="2020" name="Nature">
        <title>Giant virus diversity and host interactions through global metagenomics.</title>
        <authorList>
            <person name="Schulz F."/>
            <person name="Roux S."/>
            <person name="Paez-Espino D."/>
            <person name="Jungbluth S."/>
            <person name="Walsh D.A."/>
            <person name="Denef V.J."/>
            <person name="McMahon K.D."/>
            <person name="Konstantinidis K.T."/>
            <person name="Eloe-Fadrosh E.A."/>
            <person name="Kyrpides N.C."/>
            <person name="Woyke T."/>
        </authorList>
    </citation>
    <scope>NUCLEOTIDE SEQUENCE</scope>
    <source>
        <strain evidence="2">GVMAG-M-3300027769-26</strain>
    </source>
</reference>
<keyword evidence="1" id="KW-1133">Transmembrane helix</keyword>
<name>A0A6C0LEM7_9ZZZZ</name>
<organism evidence="2">
    <name type="scientific">viral metagenome</name>
    <dbReference type="NCBI Taxonomy" id="1070528"/>
    <lineage>
        <taxon>unclassified sequences</taxon>
        <taxon>metagenomes</taxon>
        <taxon>organismal metagenomes</taxon>
    </lineage>
</organism>
<evidence type="ECO:0000256" key="1">
    <source>
        <dbReference type="SAM" id="Phobius"/>
    </source>
</evidence>
<proteinExistence type="predicted"/>